<feature type="transmembrane region" description="Helical" evidence="2">
    <location>
        <begin position="245"/>
        <end position="264"/>
    </location>
</feature>
<evidence type="ECO:0000313" key="5">
    <source>
        <dbReference type="EMBL" id="MDX5893104.1"/>
    </source>
</evidence>
<reference evidence="5" key="2">
    <citation type="submission" date="2023-11" db="EMBL/GenBank/DDBJ databases">
        <title>MicrobeMod: A computational toolkit for identifying prokaryotic methylation and restriction-modification with nanopore sequencing.</title>
        <authorList>
            <person name="Crits-Christoph A."/>
            <person name="Kang S.C."/>
            <person name="Lee H."/>
            <person name="Ostrov N."/>
        </authorList>
    </citation>
    <scope>NUCLEOTIDE SEQUENCE</scope>
    <source>
        <strain evidence="5">ATCC 51242</strain>
    </source>
</reference>
<evidence type="ECO:0000256" key="1">
    <source>
        <dbReference type="SAM" id="MobiDB-lite"/>
    </source>
</evidence>
<evidence type="ECO:0000256" key="3">
    <source>
        <dbReference type="SAM" id="SignalP"/>
    </source>
</evidence>
<feature type="signal peptide" evidence="3">
    <location>
        <begin position="1"/>
        <end position="32"/>
    </location>
</feature>
<dbReference type="Proteomes" id="UP000025229">
    <property type="component" value="Chromosome"/>
</dbReference>
<dbReference type="EMBL" id="JAWXXX010000001">
    <property type="protein sequence ID" value="MDX5893104.1"/>
    <property type="molecule type" value="Genomic_DNA"/>
</dbReference>
<feature type="compositionally biased region" description="Basic and acidic residues" evidence="1">
    <location>
        <begin position="193"/>
        <end position="210"/>
    </location>
</feature>
<dbReference type="KEGG" id="rrd:RradSPS_0407"/>
<dbReference type="STRING" id="42256.RradSPS_0407"/>
<sequence length="272" mass="27307">MRRVEMRPGYARCGLIALLISAALLVAHPAVATAQNNNSVNINAQYQSQNCEVIVNQYNQAIAGDATAVTGEAAEDAVNEAIAETAAAVNAPINVVQNCVQAGRDAGLVASDSDDNGNVVADETTGDGSNLNFQLQEQNCSVIIRQYNQAIAGDAIASGEAAIAATAAAVNAPISVVQKCVQAGGDVQTGGAGKEETTLGTDSKDDRKTAADDKSGVIAATIPNKTLANTGGMTGLIAGVPGSAVLIPAGALLVVSGLGVGLLLRRSLDGRG</sequence>
<keyword evidence="2" id="KW-1133">Transmembrane helix</keyword>
<dbReference type="EMBL" id="CP007514">
    <property type="protein sequence ID" value="AHY45690.1"/>
    <property type="molecule type" value="Genomic_DNA"/>
</dbReference>
<evidence type="ECO:0000313" key="6">
    <source>
        <dbReference type="Proteomes" id="UP000025229"/>
    </source>
</evidence>
<keyword evidence="2" id="KW-0812">Transmembrane</keyword>
<keyword evidence="2" id="KW-0472">Membrane</keyword>
<evidence type="ECO:0000313" key="4">
    <source>
        <dbReference type="EMBL" id="AHY45690.1"/>
    </source>
</evidence>
<dbReference type="HOGENOM" id="CLU_1022643_0_0_11"/>
<keyword evidence="6" id="KW-1185">Reference proteome</keyword>
<feature type="region of interest" description="Disordered" evidence="1">
    <location>
        <begin position="190"/>
        <end position="210"/>
    </location>
</feature>
<dbReference type="AlphaFoldDB" id="A0A023X105"/>
<organism evidence="4 6">
    <name type="scientific">Rubrobacter radiotolerans</name>
    <name type="common">Arthrobacter radiotolerans</name>
    <dbReference type="NCBI Taxonomy" id="42256"/>
    <lineage>
        <taxon>Bacteria</taxon>
        <taxon>Bacillati</taxon>
        <taxon>Actinomycetota</taxon>
        <taxon>Rubrobacteria</taxon>
        <taxon>Rubrobacterales</taxon>
        <taxon>Rubrobacteraceae</taxon>
        <taxon>Rubrobacter</taxon>
    </lineage>
</organism>
<reference evidence="4 6" key="1">
    <citation type="submission" date="2014-03" db="EMBL/GenBank/DDBJ databases">
        <title>Complete genome sequence of the Radio-Resistant Rubrobacter radiotolerans RSPS-4.</title>
        <authorList>
            <person name="Egas C.C."/>
            <person name="Barroso C.C."/>
            <person name="Froufe H.J.C."/>
            <person name="Pacheco J.J."/>
            <person name="Albuquerque L.L."/>
            <person name="da Costa M.M.S."/>
        </authorList>
    </citation>
    <scope>NUCLEOTIDE SEQUENCE [LARGE SCALE GENOMIC DNA]</scope>
    <source>
        <strain evidence="4 6">RSPS-4</strain>
    </source>
</reference>
<dbReference type="RefSeq" id="WP_143533818.1">
    <property type="nucleotide sequence ID" value="NZ_CP007514.1"/>
</dbReference>
<protein>
    <submittedName>
        <fullName evidence="4">Uncharacterized protein</fullName>
    </submittedName>
</protein>
<accession>A0A023X105</accession>
<gene>
    <name evidence="4" type="ORF">RradSPS_0407</name>
    <name evidence="5" type="ORF">SIL72_03570</name>
</gene>
<proteinExistence type="predicted"/>
<name>A0A023X105_RUBRA</name>
<dbReference type="Proteomes" id="UP001281130">
    <property type="component" value="Unassembled WGS sequence"/>
</dbReference>
<feature type="chain" id="PRO_5001524972" evidence="3">
    <location>
        <begin position="33"/>
        <end position="272"/>
    </location>
</feature>
<evidence type="ECO:0000256" key="2">
    <source>
        <dbReference type="SAM" id="Phobius"/>
    </source>
</evidence>
<keyword evidence="3" id="KW-0732">Signal</keyword>